<dbReference type="Proteomes" id="UP000680714">
    <property type="component" value="Unassembled WGS sequence"/>
</dbReference>
<gene>
    <name evidence="3" type="ORF">KEC16_16115</name>
</gene>
<dbReference type="InterPro" id="IPR007890">
    <property type="entry name" value="CHASE2"/>
</dbReference>
<evidence type="ECO:0000259" key="2">
    <source>
        <dbReference type="PROSITE" id="PS50125"/>
    </source>
</evidence>
<dbReference type="SUPFAM" id="SSF55073">
    <property type="entry name" value="Nucleotide cyclase"/>
    <property type="match status" value="1"/>
</dbReference>
<evidence type="ECO:0000313" key="3">
    <source>
        <dbReference type="EMBL" id="MBR9973249.1"/>
    </source>
</evidence>
<sequence>MGFLARRDVLLTIVLFLLALPAQHFEWFALLEDQANSFRHQMRIAYGDQQALSVSKDVVLVNVDEPFFRAYGSYPLRRTDIGAIISNIKELGAKVVAVDMLMDFPSSYNEDPALAEALTNAGNTVLVAQAQFDHGKFVKLNYPTTVLDQASASGYTNISSNSALLTVLSRLKIHPDIATERYGWPFAVQAVAMHLGQPPRLADNVLSFGELKVPLDHGDHLYIDFPPLPNGTRFLSQSAGISALEFLDISQLDESEREELSYWVRDKIVVLGDTSEVSHDWFDTPVGMVYGVEIIADTISTILKGAPLRAASPQAAAAVTLALMVVMIALAILFTRPILRALGAVVVLGGFAALTSLFYVKAGLVLPLSYALTAGILSYVLIEYRAYLLERNQKKHIAKTFGQYIPGELVEEMNRTGQEVSVGGESREMTVLFSDVRGFTTISEGLSPQELTTLMNAFLSPMTRVIQANRGTIDKYMGDAIMAFWGAPLRDENHATHAIRAALDMANTMEELSESFIARGWKPLKIGIGLNTGVMSVGNMGSDFRLAYTVMGDAVNLGSRLESLTKQYGIFIQISEFTLAAVPGLIAREIDLVKVKGKDQPVRTFEPLGFDGDVDAATLDTLARYHHALAQYRAARFTEAKAIFQSLAEAEPNRMLYQIYLDRIDHYLAEPPPADWDGSYTAKEK</sequence>
<keyword evidence="1" id="KW-0472">Membrane</keyword>
<evidence type="ECO:0000313" key="4">
    <source>
        <dbReference type="Proteomes" id="UP000680714"/>
    </source>
</evidence>
<dbReference type="Pfam" id="PF00211">
    <property type="entry name" value="Guanylate_cyc"/>
    <property type="match status" value="1"/>
</dbReference>
<keyword evidence="4" id="KW-1185">Reference proteome</keyword>
<keyword evidence="1" id="KW-0812">Transmembrane</keyword>
<dbReference type="InterPro" id="IPR001054">
    <property type="entry name" value="A/G_cyclase"/>
</dbReference>
<accession>A0ABS5IFY7</accession>
<dbReference type="Pfam" id="PF05226">
    <property type="entry name" value="CHASE2"/>
    <property type="match status" value="1"/>
</dbReference>
<proteinExistence type="predicted"/>
<dbReference type="EMBL" id="JAGTUF010000020">
    <property type="protein sequence ID" value="MBR9973249.1"/>
    <property type="molecule type" value="Genomic_DNA"/>
</dbReference>
<dbReference type="InterPro" id="IPR029787">
    <property type="entry name" value="Nucleotide_cyclase"/>
</dbReference>
<dbReference type="PANTHER" id="PTHR43081:SF1">
    <property type="entry name" value="ADENYLATE CYCLASE, TERMINAL-DIFFERENTIATION SPECIFIC"/>
    <property type="match status" value="1"/>
</dbReference>
<feature type="domain" description="Guanylate cyclase" evidence="2">
    <location>
        <begin position="430"/>
        <end position="562"/>
    </location>
</feature>
<reference evidence="3 4" key="1">
    <citation type="submission" date="2021-04" db="EMBL/GenBank/DDBJ databases">
        <title>Magnetospirillum sulfuroxidans sp. nov., a facultative chemolithoautotrophic sulfur-oxidizing alphaproteobacterium isolated from freshwater sediment and proposals for Paramagetospirillum gen. nov., and Magnetospirillaceae fam. nov.</title>
        <authorList>
            <person name="Koziaeva V."/>
            <person name="Geelhoed J.S."/>
            <person name="Sorokin D.Y."/>
            <person name="Grouzdev D.S."/>
        </authorList>
    </citation>
    <scope>NUCLEOTIDE SEQUENCE [LARGE SCALE GENOMIC DNA]</scope>
    <source>
        <strain evidence="3 4">J10</strain>
    </source>
</reference>
<protein>
    <submittedName>
        <fullName evidence="3">Adenylate/guanylate cyclase domain-containing protein</fullName>
    </submittedName>
</protein>
<keyword evidence="1" id="KW-1133">Transmembrane helix</keyword>
<dbReference type="CDD" id="cd07302">
    <property type="entry name" value="CHD"/>
    <property type="match status" value="1"/>
</dbReference>
<dbReference type="PANTHER" id="PTHR43081">
    <property type="entry name" value="ADENYLATE CYCLASE, TERMINAL-DIFFERENTIATION SPECIFIC-RELATED"/>
    <property type="match status" value="1"/>
</dbReference>
<dbReference type="SMART" id="SM01080">
    <property type="entry name" value="CHASE2"/>
    <property type="match status" value="1"/>
</dbReference>
<organism evidence="3 4">
    <name type="scientific">Magnetospirillum sulfuroxidans</name>
    <dbReference type="NCBI Taxonomy" id="611300"/>
    <lineage>
        <taxon>Bacteria</taxon>
        <taxon>Pseudomonadati</taxon>
        <taxon>Pseudomonadota</taxon>
        <taxon>Alphaproteobacteria</taxon>
        <taxon>Rhodospirillales</taxon>
        <taxon>Rhodospirillaceae</taxon>
        <taxon>Magnetospirillum</taxon>
    </lineage>
</organism>
<dbReference type="SMART" id="SM00044">
    <property type="entry name" value="CYCc"/>
    <property type="match status" value="1"/>
</dbReference>
<feature type="transmembrane region" description="Helical" evidence="1">
    <location>
        <begin position="315"/>
        <end position="334"/>
    </location>
</feature>
<dbReference type="PROSITE" id="PS50125">
    <property type="entry name" value="GUANYLATE_CYCLASE_2"/>
    <property type="match status" value="1"/>
</dbReference>
<comment type="caution">
    <text evidence="3">The sequence shown here is derived from an EMBL/GenBank/DDBJ whole genome shotgun (WGS) entry which is preliminary data.</text>
</comment>
<evidence type="ECO:0000256" key="1">
    <source>
        <dbReference type="SAM" id="Phobius"/>
    </source>
</evidence>
<dbReference type="Gene3D" id="3.30.70.1230">
    <property type="entry name" value="Nucleotide cyclase"/>
    <property type="match status" value="1"/>
</dbReference>
<name>A0ABS5IFY7_9PROT</name>
<feature type="transmembrane region" description="Helical" evidence="1">
    <location>
        <begin position="341"/>
        <end position="362"/>
    </location>
</feature>
<dbReference type="RefSeq" id="WP_211550804.1">
    <property type="nucleotide sequence ID" value="NZ_JAGTUF010000020.1"/>
</dbReference>
<feature type="transmembrane region" description="Helical" evidence="1">
    <location>
        <begin position="368"/>
        <end position="387"/>
    </location>
</feature>
<dbReference type="InterPro" id="IPR050697">
    <property type="entry name" value="Adenylyl/Guanylyl_Cyclase_3/4"/>
</dbReference>